<sequence length="162" mass="18386">MENSRPKQKKLDSSWLRQPRQEALKSCNDTGEPKLQNHEATRTRQPLRDPLPGRFKPHSWYQSKDKLKENPAPPISFKTTAEITGNIQEKTAVPLNQASGNATVEVLQLNSTFLINGNSRHQQTLHFNYTTSNDAVPTNRNDAATLQQLRTNLSRNDQQLSN</sequence>
<organism evidence="2 3">
    <name type="scientific">Dorcoceras hygrometricum</name>
    <dbReference type="NCBI Taxonomy" id="472368"/>
    <lineage>
        <taxon>Eukaryota</taxon>
        <taxon>Viridiplantae</taxon>
        <taxon>Streptophyta</taxon>
        <taxon>Embryophyta</taxon>
        <taxon>Tracheophyta</taxon>
        <taxon>Spermatophyta</taxon>
        <taxon>Magnoliopsida</taxon>
        <taxon>eudicotyledons</taxon>
        <taxon>Gunneridae</taxon>
        <taxon>Pentapetalae</taxon>
        <taxon>asterids</taxon>
        <taxon>lamiids</taxon>
        <taxon>Lamiales</taxon>
        <taxon>Gesneriaceae</taxon>
        <taxon>Didymocarpoideae</taxon>
        <taxon>Trichosporeae</taxon>
        <taxon>Loxocarpinae</taxon>
        <taxon>Dorcoceras</taxon>
    </lineage>
</organism>
<feature type="compositionally biased region" description="Basic and acidic residues" evidence="1">
    <location>
        <begin position="31"/>
        <end position="42"/>
    </location>
</feature>
<dbReference type="EMBL" id="KV011850">
    <property type="protein sequence ID" value="KZV25610.1"/>
    <property type="molecule type" value="Genomic_DNA"/>
</dbReference>
<keyword evidence="3" id="KW-1185">Reference proteome</keyword>
<dbReference type="Proteomes" id="UP000250235">
    <property type="component" value="Unassembled WGS sequence"/>
</dbReference>
<name>A0A2Z7AXE2_9LAMI</name>
<feature type="region of interest" description="Disordered" evidence="1">
    <location>
        <begin position="1"/>
        <end position="76"/>
    </location>
</feature>
<evidence type="ECO:0000313" key="2">
    <source>
        <dbReference type="EMBL" id="KZV25610.1"/>
    </source>
</evidence>
<reference evidence="2 3" key="1">
    <citation type="journal article" date="2015" name="Proc. Natl. Acad. Sci. U.S.A.">
        <title>The resurrection genome of Boea hygrometrica: A blueprint for survival of dehydration.</title>
        <authorList>
            <person name="Xiao L."/>
            <person name="Yang G."/>
            <person name="Zhang L."/>
            <person name="Yang X."/>
            <person name="Zhao S."/>
            <person name="Ji Z."/>
            <person name="Zhou Q."/>
            <person name="Hu M."/>
            <person name="Wang Y."/>
            <person name="Chen M."/>
            <person name="Xu Y."/>
            <person name="Jin H."/>
            <person name="Xiao X."/>
            <person name="Hu G."/>
            <person name="Bao F."/>
            <person name="Hu Y."/>
            <person name="Wan P."/>
            <person name="Li L."/>
            <person name="Deng X."/>
            <person name="Kuang T."/>
            <person name="Xiang C."/>
            <person name="Zhu J.K."/>
            <person name="Oliver M.J."/>
            <person name="He Y."/>
        </authorList>
    </citation>
    <scope>NUCLEOTIDE SEQUENCE [LARGE SCALE GENOMIC DNA]</scope>
    <source>
        <strain evidence="3">cv. XS01</strain>
    </source>
</reference>
<evidence type="ECO:0000313" key="3">
    <source>
        <dbReference type="Proteomes" id="UP000250235"/>
    </source>
</evidence>
<proteinExistence type="predicted"/>
<gene>
    <name evidence="2" type="ORF">F511_17245</name>
</gene>
<accession>A0A2Z7AXE2</accession>
<dbReference type="AlphaFoldDB" id="A0A2Z7AXE2"/>
<evidence type="ECO:0000256" key="1">
    <source>
        <dbReference type="SAM" id="MobiDB-lite"/>
    </source>
</evidence>
<protein>
    <submittedName>
        <fullName evidence="2">Uncharacterized protein</fullName>
    </submittedName>
</protein>